<accession>A0A918XL93</accession>
<sequence length="364" mass="39907">MLDQWKRWESGKVLPNSEYQRLIASIFGSVSGAMFAAPRDPQDVMRAAGAADPDTTEVLARLQASSVDQATLDALRLTVDRLCADYPTTPAHQLLLEGRSWLSRVGDLLDMRMTLSQHRELLRLSGMLALLVGCLEQDTGATAQAETTRRSAASLGAEAEDQDVIGWSFEMSAWFALTRGDYGAVLAAAEGGIEAAHERSVSVQLRAQQAKAWARIGDRRRVEVALDQGRVLLESLPYPDDPSHHFVVDPKKFDFYSMDVLRTVGEDRIADSLADEVLRSSTDWKGQVTSPMRAAEAWVSKGIIAARGGDLEGAVEHGRSALDGDRKSLPSLAMVCQELGVELHQRYANEQPTIEYIDQLKSLA</sequence>
<dbReference type="AlphaFoldDB" id="A0A918XL93"/>
<evidence type="ECO:0000313" key="1">
    <source>
        <dbReference type="EMBL" id="GHD37173.1"/>
    </source>
</evidence>
<evidence type="ECO:0008006" key="3">
    <source>
        <dbReference type="Google" id="ProtNLM"/>
    </source>
</evidence>
<comment type="caution">
    <text evidence="1">The sequence shown here is derived from an EMBL/GenBank/DDBJ whole genome shotgun (WGS) entry which is preliminary data.</text>
</comment>
<gene>
    <name evidence="1" type="ORF">GCM10007147_45020</name>
</gene>
<dbReference type="EMBL" id="BMXL01000045">
    <property type="protein sequence ID" value="GHD37173.1"/>
    <property type="molecule type" value="Genomic_DNA"/>
</dbReference>
<reference evidence="1 2" key="1">
    <citation type="journal article" date="2014" name="Int. J. Syst. Evol. Microbiol.">
        <title>Complete genome sequence of Corynebacterium casei LMG S-19264T (=DSM 44701T), isolated from a smear-ripened cheese.</title>
        <authorList>
            <consortium name="US DOE Joint Genome Institute (JGI-PGF)"/>
            <person name="Walter F."/>
            <person name="Albersmeier A."/>
            <person name="Kalinowski J."/>
            <person name="Ruckert C."/>
        </authorList>
    </citation>
    <scope>NUCLEOTIDE SEQUENCE [LARGE SCALE GENOMIC DNA]</scope>
    <source>
        <strain evidence="1 2">KCTC 19473</strain>
    </source>
</reference>
<dbReference type="RefSeq" id="WP_230480366.1">
    <property type="nucleotide sequence ID" value="NZ_BMXL01000045.1"/>
</dbReference>
<proteinExistence type="predicted"/>
<organism evidence="1 2">
    <name type="scientific">Nocardiopsis kunsanensis</name>
    <dbReference type="NCBI Taxonomy" id="141693"/>
    <lineage>
        <taxon>Bacteria</taxon>
        <taxon>Bacillati</taxon>
        <taxon>Actinomycetota</taxon>
        <taxon>Actinomycetes</taxon>
        <taxon>Streptosporangiales</taxon>
        <taxon>Nocardiopsidaceae</taxon>
        <taxon>Nocardiopsis</taxon>
    </lineage>
</organism>
<keyword evidence="2" id="KW-1185">Reference proteome</keyword>
<protein>
    <recommendedName>
        <fullName evidence="3">XRE family transcriptional regulator</fullName>
    </recommendedName>
</protein>
<dbReference type="Proteomes" id="UP000654947">
    <property type="component" value="Unassembled WGS sequence"/>
</dbReference>
<evidence type="ECO:0000313" key="2">
    <source>
        <dbReference type="Proteomes" id="UP000654947"/>
    </source>
</evidence>
<name>A0A918XL93_9ACTN</name>